<dbReference type="InterPro" id="IPR008979">
    <property type="entry name" value="Galactose-bd-like_sf"/>
</dbReference>
<reference evidence="2" key="1">
    <citation type="journal article" date="2023" name="G3 (Bethesda)">
        <title>Whole genome assemblies of Zophobas morio and Tenebrio molitor.</title>
        <authorList>
            <person name="Kaur S."/>
            <person name="Stinson S.A."/>
            <person name="diCenzo G.C."/>
        </authorList>
    </citation>
    <scope>NUCLEOTIDE SEQUENCE</scope>
    <source>
        <strain evidence="2">QUZm001</strain>
    </source>
</reference>
<feature type="domain" description="BTB" evidence="1">
    <location>
        <begin position="31"/>
        <end position="99"/>
    </location>
</feature>
<dbReference type="GO" id="GO:0050804">
    <property type="term" value="P:modulation of chemical synaptic transmission"/>
    <property type="evidence" value="ECO:0007669"/>
    <property type="project" value="TreeGrafter"/>
</dbReference>
<dbReference type="SUPFAM" id="SSF49785">
    <property type="entry name" value="Galactose-binding domain-like"/>
    <property type="match status" value="1"/>
</dbReference>
<dbReference type="PROSITE" id="PS50097">
    <property type="entry name" value="BTB"/>
    <property type="match status" value="1"/>
</dbReference>
<dbReference type="Gene3D" id="2.60.120.260">
    <property type="entry name" value="Galactose-binding domain-like"/>
    <property type="match status" value="1"/>
</dbReference>
<dbReference type="Pfam" id="PF07707">
    <property type="entry name" value="BACK"/>
    <property type="match status" value="1"/>
</dbReference>
<accession>A0AA38MKR5</accession>
<name>A0AA38MKR5_9CUCU</name>
<dbReference type="PANTHER" id="PTHR46306">
    <property type="entry name" value="BTB/POZ DOMAIN-CONTAINING PROTEIN 9"/>
    <property type="match status" value="1"/>
</dbReference>
<dbReference type="EMBL" id="JALNTZ010000003">
    <property type="protein sequence ID" value="KAJ3659679.1"/>
    <property type="molecule type" value="Genomic_DNA"/>
</dbReference>
<comment type="caution">
    <text evidence="2">The sequence shown here is derived from an EMBL/GenBank/DDBJ whole genome shotgun (WGS) entry which is preliminary data.</text>
</comment>
<dbReference type="Gene3D" id="1.25.40.420">
    <property type="match status" value="1"/>
</dbReference>
<dbReference type="Pfam" id="PF22633">
    <property type="entry name" value="F5_F8_type_C_2"/>
    <property type="match status" value="1"/>
</dbReference>
<evidence type="ECO:0000259" key="1">
    <source>
        <dbReference type="PROSITE" id="PS50097"/>
    </source>
</evidence>
<dbReference type="PANTHER" id="PTHR46306:SF1">
    <property type="entry name" value="BTB_POZ DOMAIN-CONTAINING PROTEIN 9"/>
    <property type="match status" value="1"/>
</dbReference>
<evidence type="ECO:0000313" key="2">
    <source>
        <dbReference type="EMBL" id="KAJ3659679.1"/>
    </source>
</evidence>
<dbReference type="Pfam" id="PF00651">
    <property type="entry name" value="BTB"/>
    <property type="match status" value="1"/>
</dbReference>
<organism evidence="2 3">
    <name type="scientific">Zophobas morio</name>
    <dbReference type="NCBI Taxonomy" id="2755281"/>
    <lineage>
        <taxon>Eukaryota</taxon>
        <taxon>Metazoa</taxon>
        <taxon>Ecdysozoa</taxon>
        <taxon>Arthropoda</taxon>
        <taxon>Hexapoda</taxon>
        <taxon>Insecta</taxon>
        <taxon>Pterygota</taxon>
        <taxon>Neoptera</taxon>
        <taxon>Endopterygota</taxon>
        <taxon>Coleoptera</taxon>
        <taxon>Polyphaga</taxon>
        <taxon>Cucujiformia</taxon>
        <taxon>Tenebrionidae</taxon>
        <taxon>Zophobas</taxon>
    </lineage>
</organism>
<evidence type="ECO:0000313" key="3">
    <source>
        <dbReference type="Proteomes" id="UP001168821"/>
    </source>
</evidence>
<dbReference type="Gene3D" id="3.30.710.10">
    <property type="entry name" value="Potassium Channel Kv1.1, Chain A"/>
    <property type="match status" value="1"/>
</dbReference>
<dbReference type="InterPro" id="IPR000210">
    <property type="entry name" value="BTB/POZ_dom"/>
</dbReference>
<proteinExistence type="predicted"/>
<dbReference type="SUPFAM" id="SSF54695">
    <property type="entry name" value="POZ domain"/>
    <property type="match status" value="1"/>
</dbReference>
<sequence>MDNTENECVIIDEKSELVKDIALLYRTKKCSDIDLIINKERILAHKVILAARSSYFEKLLYKYGKEIEQKELTICLNTSTDYFREIIKFIYTGVITINLSNLDTALDLLDLAHQCGLTDVETIIGQKLKSLLNDKNIIPILNIANLYDLIELRDACHAFIDPKASEILEQESFKKLSQKSLIKLLERDSFFAPEIEIFESIAQWCQANIHDADLVVKCVRLSWLTVEEIVSIVWPSKLVACEDLLQAIAEIVEVKPKQILEVNVATPEYNATVIAGDNTKHVLNGNRDVNKYTTTLNGDTTGLIIKLGFPAVINHIRMCLYDGNLRTFRYYVEVSTDQKEWKKVIDYSNFGCRSYQHLYFEKEVVQYVKVVGTYSSLNEI</sequence>
<dbReference type="GO" id="GO:0048512">
    <property type="term" value="P:circadian behavior"/>
    <property type="evidence" value="ECO:0007669"/>
    <property type="project" value="TreeGrafter"/>
</dbReference>
<dbReference type="GO" id="GO:0005737">
    <property type="term" value="C:cytoplasm"/>
    <property type="evidence" value="ECO:0007669"/>
    <property type="project" value="TreeGrafter"/>
</dbReference>
<dbReference type="GO" id="GO:0008344">
    <property type="term" value="P:adult locomotory behavior"/>
    <property type="evidence" value="ECO:0007669"/>
    <property type="project" value="TreeGrafter"/>
</dbReference>
<keyword evidence="3" id="KW-1185">Reference proteome</keyword>
<dbReference type="AlphaFoldDB" id="A0AA38MKR5"/>
<dbReference type="InterPro" id="IPR052407">
    <property type="entry name" value="BTB_POZ_domain_cont_9"/>
</dbReference>
<dbReference type="Proteomes" id="UP001168821">
    <property type="component" value="Unassembled WGS sequence"/>
</dbReference>
<dbReference type="InterPro" id="IPR011705">
    <property type="entry name" value="BACK"/>
</dbReference>
<gene>
    <name evidence="2" type="ORF">Zmor_011354</name>
</gene>
<dbReference type="InterPro" id="IPR011333">
    <property type="entry name" value="SKP1/BTB/POZ_sf"/>
</dbReference>
<protein>
    <recommendedName>
        <fullName evidence="1">BTB domain-containing protein</fullName>
    </recommendedName>
</protein>
<dbReference type="SMART" id="SM00875">
    <property type="entry name" value="BACK"/>
    <property type="match status" value="1"/>
</dbReference>
<dbReference type="SMART" id="SM00225">
    <property type="entry name" value="BTB"/>
    <property type="match status" value="1"/>
</dbReference>